<protein>
    <submittedName>
        <fullName evidence="2">Uncharacterized protein</fullName>
    </submittedName>
</protein>
<gene>
    <name evidence="2" type="ORF">SMN809_LOCUS70509</name>
</gene>
<evidence type="ECO:0000256" key="1">
    <source>
        <dbReference type="SAM" id="MobiDB-lite"/>
    </source>
</evidence>
<dbReference type="EMBL" id="CAJOBI010321632">
    <property type="protein sequence ID" value="CAF5186056.1"/>
    <property type="molecule type" value="Genomic_DNA"/>
</dbReference>
<feature type="region of interest" description="Disordered" evidence="1">
    <location>
        <begin position="1"/>
        <end position="68"/>
    </location>
</feature>
<sequence>MDSRYQSSGNMPQHYDFLPNATNNNDNSNPSNNLKHTTPSSEHYFHRAPLISPRFHQQHTQNIPTRLSSPCLGPLHHNRPRFLSAWNLTPRPVMYNSSRNIATNTPVSTAMSKPNVEGSSILNSCAFL</sequence>
<evidence type="ECO:0000313" key="3">
    <source>
        <dbReference type="Proteomes" id="UP000676336"/>
    </source>
</evidence>
<organism evidence="2 3">
    <name type="scientific">Rotaria magnacalcarata</name>
    <dbReference type="NCBI Taxonomy" id="392030"/>
    <lineage>
        <taxon>Eukaryota</taxon>
        <taxon>Metazoa</taxon>
        <taxon>Spiralia</taxon>
        <taxon>Gnathifera</taxon>
        <taxon>Rotifera</taxon>
        <taxon>Eurotatoria</taxon>
        <taxon>Bdelloidea</taxon>
        <taxon>Philodinida</taxon>
        <taxon>Philodinidae</taxon>
        <taxon>Rotaria</taxon>
    </lineage>
</organism>
<feature type="compositionally biased region" description="Polar residues" evidence="1">
    <location>
        <begin position="1"/>
        <end position="11"/>
    </location>
</feature>
<proteinExistence type="predicted"/>
<reference evidence="2" key="1">
    <citation type="submission" date="2021-02" db="EMBL/GenBank/DDBJ databases">
        <authorList>
            <person name="Nowell W R."/>
        </authorList>
    </citation>
    <scope>NUCLEOTIDE SEQUENCE</scope>
</reference>
<evidence type="ECO:0000313" key="2">
    <source>
        <dbReference type="EMBL" id="CAF5186056.1"/>
    </source>
</evidence>
<name>A0A8S3HRL0_9BILA</name>
<dbReference type="Proteomes" id="UP000676336">
    <property type="component" value="Unassembled WGS sequence"/>
</dbReference>
<feature type="compositionally biased region" description="Low complexity" evidence="1">
    <location>
        <begin position="19"/>
        <end position="33"/>
    </location>
</feature>
<accession>A0A8S3HRL0</accession>
<dbReference type="AlphaFoldDB" id="A0A8S3HRL0"/>
<comment type="caution">
    <text evidence="2">The sequence shown here is derived from an EMBL/GenBank/DDBJ whole genome shotgun (WGS) entry which is preliminary data.</text>
</comment>
<feature type="compositionally biased region" description="Polar residues" evidence="1">
    <location>
        <begin position="58"/>
        <end position="68"/>
    </location>
</feature>